<reference evidence="2 3" key="1">
    <citation type="journal article" date="2016" name="Nat. Commun.">
        <title>Thousands of microbial genomes shed light on interconnected biogeochemical processes in an aquifer system.</title>
        <authorList>
            <person name="Anantharaman K."/>
            <person name="Brown C.T."/>
            <person name="Hug L.A."/>
            <person name="Sharon I."/>
            <person name="Castelle C.J."/>
            <person name="Probst A.J."/>
            <person name="Thomas B.C."/>
            <person name="Singh A."/>
            <person name="Wilkins M.J."/>
            <person name="Karaoz U."/>
            <person name="Brodie E.L."/>
            <person name="Williams K.H."/>
            <person name="Hubbard S.S."/>
            <person name="Banfield J.F."/>
        </authorList>
    </citation>
    <scope>NUCLEOTIDE SEQUENCE [LARGE SCALE GENOMIC DNA]</scope>
</reference>
<organism evidence="2 3">
    <name type="scientific">Candidatus Kaiserbacteria bacterium RIFCSPLOWO2_01_FULL_54_24</name>
    <dbReference type="NCBI Taxonomy" id="1798515"/>
    <lineage>
        <taxon>Bacteria</taxon>
        <taxon>Candidatus Kaiseribacteriota</taxon>
    </lineage>
</organism>
<gene>
    <name evidence="2" type="ORF">A3B35_00935</name>
</gene>
<dbReference type="AlphaFoldDB" id="A0A1F6ETD8"/>
<proteinExistence type="predicted"/>
<name>A0A1F6ETD8_9BACT</name>
<accession>A0A1F6ETD8</accession>
<feature type="transmembrane region" description="Helical" evidence="1">
    <location>
        <begin position="7"/>
        <end position="30"/>
    </location>
</feature>
<keyword evidence="1" id="KW-0812">Transmembrane</keyword>
<evidence type="ECO:0000313" key="2">
    <source>
        <dbReference type="EMBL" id="OGG76899.1"/>
    </source>
</evidence>
<keyword evidence="1" id="KW-1133">Transmembrane helix</keyword>
<dbReference type="Proteomes" id="UP000177215">
    <property type="component" value="Unassembled WGS sequence"/>
</dbReference>
<evidence type="ECO:0000313" key="3">
    <source>
        <dbReference type="Proteomes" id="UP000177215"/>
    </source>
</evidence>
<dbReference type="STRING" id="1798515.A3B35_00935"/>
<sequence>MAARISFLYSATISTVSIGGSVFGMTMALANLSAVMGTTARNIAPRLKCTCESNGFLRIICSAT</sequence>
<evidence type="ECO:0000256" key="1">
    <source>
        <dbReference type="SAM" id="Phobius"/>
    </source>
</evidence>
<comment type="caution">
    <text evidence="2">The sequence shown here is derived from an EMBL/GenBank/DDBJ whole genome shotgun (WGS) entry which is preliminary data.</text>
</comment>
<keyword evidence="1" id="KW-0472">Membrane</keyword>
<dbReference type="EMBL" id="MFMC01000032">
    <property type="protein sequence ID" value="OGG76899.1"/>
    <property type="molecule type" value="Genomic_DNA"/>
</dbReference>
<protein>
    <submittedName>
        <fullName evidence="2">Uncharacterized protein</fullName>
    </submittedName>
</protein>